<accession>A0ABY7U402</accession>
<feature type="domain" description="Aminotransferase class I/classII large" evidence="7">
    <location>
        <begin position="43"/>
        <end position="358"/>
    </location>
</feature>
<dbReference type="InterPro" id="IPR015422">
    <property type="entry name" value="PyrdxlP-dep_Trfase_small"/>
</dbReference>
<evidence type="ECO:0000256" key="6">
    <source>
        <dbReference type="SAM" id="SignalP"/>
    </source>
</evidence>
<keyword evidence="8" id="KW-0614">Plasmid</keyword>
<keyword evidence="9" id="KW-1185">Reference proteome</keyword>
<evidence type="ECO:0000259" key="7">
    <source>
        <dbReference type="Pfam" id="PF00155"/>
    </source>
</evidence>
<comment type="similarity">
    <text evidence="1">Belongs to the class-II pyridoxal-phosphate-dependent aminotransferase family. Histidinol-phosphate aminotransferase subfamily.</text>
</comment>
<name>A0ABY7U402_9SPHN</name>
<keyword evidence="6" id="KW-0732">Signal</keyword>
<dbReference type="Gene3D" id="3.90.1150.10">
    <property type="entry name" value="Aspartate Aminotransferase, domain 1"/>
    <property type="match status" value="1"/>
</dbReference>
<organism evidence="8 9">
    <name type="scientific">Novosphingobium humi</name>
    <dbReference type="NCBI Taxonomy" id="2282397"/>
    <lineage>
        <taxon>Bacteria</taxon>
        <taxon>Pseudomonadati</taxon>
        <taxon>Pseudomonadota</taxon>
        <taxon>Alphaproteobacteria</taxon>
        <taxon>Sphingomonadales</taxon>
        <taxon>Sphingomonadaceae</taxon>
        <taxon>Novosphingobium</taxon>
    </lineage>
</organism>
<dbReference type="InterPro" id="IPR050106">
    <property type="entry name" value="HistidinolP_aminotransfase"/>
</dbReference>
<evidence type="ECO:0000313" key="9">
    <source>
        <dbReference type="Proteomes" id="UP001218231"/>
    </source>
</evidence>
<dbReference type="InterPro" id="IPR015424">
    <property type="entry name" value="PyrdxlP-dep_Trfase"/>
</dbReference>
<protein>
    <submittedName>
        <fullName evidence="8">Histidinol-phosphate transaminase</fullName>
    </submittedName>
</protein>
<geneLocation type="plasmid" evidence="8 9">
    <name>unnamed1</name>
</geneLocation>
<dbReference type="CDD" id="cd00609">
    <property type="entry name" value="AAT_like"/>
    <property type="match status" value="1"/>
</dbReference>
<evidence type="ECO:0000256" key="3">
    <source>
        <dbReference type="ARBA" id="ARBA00022679"/>
    </source>
</evidence>
<gene>
    <name evidence="8" type="ORF">PQ457_20325</name>
</gene>
<dbReference type="Pfam" id="PF00155">
    <property type="entry name" value="Aminotran_1_2"/>
    <property type="match status" value="1"/>
</dbReference>
<feature type="chain" id="PRO_5045111623" evidence="6">
    <location>
        <begin position="24"/>
        <end position="369"/>
    </location>
</feature>
<dbReference type="SUPFAM" id="SSF53383">
    <property type="entry name" value="PLP-dependent transferases"/>
    <property type="match status" value="1"/>
</dbReference>
<dbReference type="PANTHER" id="PTHR43643">
    <property type="entry name" value="HISTIDINOL-PHOSPHATE AMINOTRANSFERASE 2"/>
    <property type="match status" value="1"/>
</dbReference>
<evidence type="ECO:0000256" key="5">
    <source>
        <dbReference type="ARBA" id="ARBA00029440"/>
    </source>
</evidence>
<evidence type="ECO:0000256" key="1">
    <source>
        <dbReference type="ARBA" id="ARBA00007970"/>
    </source>
</evidence>
<keyword evidence="3" id="KW-0808">Transferase</keyword>
<dbReference type="Gene3D" id="3.40.640.10">
    <property type="entry name" value="Type I PLP-dependent aspartate aminotransferase-like (Major domain)"/>
    <property type="match status" value="1"/>
</dbReference>
<evidence type="ECO:0000256" key="4">
    <source>
        <dbReference type="ARBA" id="ARBA00022898"/>
    </source>
</evidence>
<dbReference type="InterPro" id="IPR015421">
    <property type="entry name" value="PyrdxlP-dep_Trfase_major"/>
</dbReference>
<dbReference type="EMBL" id="CP117418">
    <property type="protein sequence ID" value="WCT79345.1"/>
    <property type="molecule type" value="Genomic_DNA"/>
</dbReference>
<dbReference type="InterPro" id="IPR004839">
    <property type="entry name" value="Aminotransferase_I/II_large"/>
</dbReference>
<comment type="pathway">
    <text evidence="5">Amino-acid biosynthesis.</text>
</comment>
<dbReference type="RefSeq" id="WP_273619622.1">
    <property type="nucleotide sequence ID" value="NZ_CP117418.1"/>
</dbReference>
<evidence type="ECO:0000313" key="8">
    <source>
        <dbReference type="EMBL" id="WCT79345.1"/>
    </source>
</evidence>
<dbReference type="Proteomes" id="UP001218231">
    <property type="component" value="Plasmid unnamed1"/>
</dbReference>
<keyword evidence="4" id="KW-0663">Pyridoxal phosphate</keyword>
<proteinExistence type="inferred from homology"/>
<reference evidence="8 9" key="1">
    <citation type="submission" date="2023-02" db="EMBL/GenBank/DDBJ databases">
        <title>Genome sequence of Novosphingobium humi KACC 19094.</title>
        <authorList>
            <person name="Kim S."/>
            <person name="Heo J."/>
            <person name="Kwon S.-W."/>
        </authorList>
    </citation>
    <scope>NUCLEOTIDE SEQUENCE [LARGE SCALE GENOMIC DNA]</scope>
    <source>
        <strain evidence="8 9">KACC 19094</strain>
        <plasmid evidence="8 9">unnamed1</plasmid>
    </source>
</reference>
<evidence type="ECO:0000256" key="2">
    <source>
        <dbReference type="ARBA" id="ARBA00022576"/>
    </source>
</evidence>
<dbReference type="PANTHER" id="PTHR43643:SF3">
    <property type="entry name" value="HISTIDINOL-PHOSPHATE AMINOTRANSFERASE"/>
    <property type="match status" value="1"/>
</dbReference>
<feature type="signal peptide" evidence="6">
    <location>
        <begin position="1"/>
        <end position="23"/>
    </location>
</feature>
<keyword evidence="2" id="KW-0032">Aminotransferase</keyword>
<sequence>MRITRRSVLPVAAGGLLAPGLLAAAPSSMPPPQPEHSGDVKARLGVTENPFGPSPAARRAIIASVALAPYYPHSEAALRQKIAAQEVLAQDQVTLSSGSLDALTLLTVAIAAGGRVLAPRPTYSTHLAYAARQGIETDWVNLRPDHHIDLDAMLAAIGPQTRMVYLCNPNNPTGLRPDPEQLRAFCIAAARKVPVLVDEAYFELAPDPHRQSMGALVREGHDVIVTRTFSKVYGLAGLRIAYTLAQPPRIRQLNARITTSRNQAGLAAAQACLGDAAYLAGAIAYLKQCREMIYRICDANGLRYLKSDGTFVYIDCGMPAADLQARLAARSVEVRLFEGEAYRNWMRVGTATPAELAYFGKVLPAALGR</sequence>